<dbReference type="Gene3D" id="2.60.40.1090">
    <property type="entry name" value="Fimbrial-type adhesion domain"/>
    <property type="match status" value="1"/>
</dbReference>
<dbReference type="PANTHER" id="PTHR33420">
    <property type="entry name" value="FIMBRIAL SUBUNIT ELFA-RELATED"/>
    <property type="match status" value="1"/>
</dbReference>
<reference evidence="5 6" key="1">
    <citation type="journal article" date="2015" name="BMC Genomics">
        <title>Genome mining reveals unlocked bioactive potential of marine Gram-negative bacteria.</title>
        <authorList>
            <person name="Machado H."/>
            <person name="Sonnenschein E.C."/>
            <person name="Melchiorsen J."/>
            <person name="Gram L."/>
        </authorList>
    </citation>
    <scope>NUCLEOTIDE SEQUENCE [LARGE SCALE GENOMIC DNA]</scope>
    <source>
        <strain evidence="5 6">S2757</strain>
    </source>
</reference>
<dbReference type="SUPFAM" id="SSF49401">
    <property type="entry name" value="Bacterial adhesins"/>
    <property type="match status" value="1"/>
</dbReference>
<evidence type="ECO:0008006" key="7">
    <source>
        <dbReference type="Google" id="ProtNLM"/>
    </source>
</evidence>
<dbReference type="EMBL" id="JXXV01000018">
    <property type="protein sequence ID" value="KJY83008.1"/>
    <property type="molecule type" value="Genomic_DNA"/>
</dbReference>
<dbReference type="GO" id="GO:0009289">
    <property type="term" value="C:pilus"/>
    <property type="evidence" value="ECO:0007669"/>
    <property type="project" value="UniProtKB-SubCell"/>
</dbReference>
<keyword evidence="4" id="KW-0281">Fimbrium</keyword>
<dbReference type="PATRIC" id="fig|579748.3.peg.2525"/>
<dbReference type="Pfam" id="PF16970">
    <property type="entry name" value="FimA"/>
    <property type="match status" value="1"/>
</dbReference>
<evidence type="ECO:0000256" key="4">
    <source>
        <dbReference type="ARBA" id="ARBA00023263"/>
    </source>
</evidence>
<evidence type="ECO:0000256" key="1">
    <source>
        <dbReference type="ARBA" id="ARBA00004561"/>
    </source>
</evidence>
<dbReference type="STRING" id="579748.TW81_12220"/>
<comment type="similarity">
    <text evidence="2">Belongs to the fimbrial protein family.</text>
</comment>
<dbReference type="InterPro" id="IPR039458">
    <property type="entry name" value="FimA-like"/>
</dbReference>
<dbReference type="Proteomes" id="UP000033673">
    <property type="component" value="Unassembled WGS sequence"/>
</dbReference>
<comment type="caution">
    <text evidence="5">The sequence shown here is derived from an EMBL/GenBank/DDBJ whole genome shotgun (WGS) entry which is preliminary data.</text>
</comment>
<evidence type="ECO:0000256" key="3">
    <source>
        <dbReference type="ARBA" id="ARBA00022729"/>
    </source>
</evidence>
<comment type="subcellular location">
    <subcellularLocation>
        <location evidence="1">Fimbrium</location>
    </subcellularLocation>
</comment>
<dbReference type="InterPro" id="IPR008966">
    <property type="entry name" value="Adhesion_dom_sf"/>
</dbReference>
<dbReference type="InterPro" id="IPR036937">
    <property type="entry name" value="Adhesion_dom_fimbrial_sf"/>
</dbReference>
<keyword evidence="3" id="KW-0732">Signal</keyword>
<proteinExistence type="inferred from homology"/>
<protein>
    <recommendedName>
        <fullName evidence="7">Fimbrial protein</fullName>
    </recommendedName>
</protein>
<dbReference type="AlphaFoldDB" id="A0A0F4NJJ0"/>
<evidence type="ECO:0000313" key="6">
    <source>
        <dbReference type="Proteomes" id="UP000033673"/>
    </source>
</evidence>
<accession>A0A0F4NJJ0</accession>
<evidence type="ECO:0000256" key="2">
    <source>
        <dbReference type="ARBA" id="ARBA00006671"/>
    </source>
</evidence>
<gene>
    <name evidence="5" type="ORF">TW81_12220</name>
</gene>
<name>A0A0F4NJJ0_9VIBR</name>
<dbReference type="InterPro" id="IPR050263">
    <property type="entry name" value="Bact_Fimbrial_Adh_Pro"/>
</dbReference>
<evidence type="ECO:0000313" key="5">
    <source>
        <dbReference type="EMBL" id="KJY83008.1"/>
    </source>
</evidence>
<dbReference type="GO" id="GO:0043709">
    <property type="term" value="P:cell adhesion involved in single-species biofilm formation"/>
    <property type="evidence" value="ECO:0007669"/>
    <property type="project" value="TreeGrafter"/>
</dbReference>
<dbReference type="PANTHER" id="PTHR33420:SF3">
    <property type="entry name" value="FIMBRIAL SUBUNIT ELFA"/>
    <property type="match status" value="1"/>
</dbReference>
<keyword evidence="6" id="KW-1185">Reference proteome</keyword>
<sequence>MCLATTNVYASSDGSITFVGALTEPTCNVSINGQGTNATIRLPSVSARSLAAPGETAGATAFSFSLTDCVGSMNTASAFFEAGSAVDLRSGRLINSGTANNVSLQLRDGSALANVIKVGSAEQVEALTYVDVSSGSADLTYVVEYYAEEMTTPGVVSSTVTYSIQYK</sequence>
<organism evidence="5 6">
    <name type="scientific">Vibrio galatheae</name>
    <dbReference type="NCBI Taxonomy" id="579748"/>
    <lineage>
        <taxon>Bacteria</taxon>
        <taxon>Pseudomonadati</taxon>
        <taxon>Pseudomonadota</taxon>
        <taxon>Gammaproteobacteria</taxon>
        <taxon>Vibrionales</taxon>
        <taxon>Vibrionaceae</taxon>
        <taxon>Vibrio</taxon>
    </lineage>
</organism>